<dbReference type="PANTHER" id="PTHR12756:SF11">
    <property type="entry name" value="CYTOSOLIC CARBOXYPEPTIDASE 1"/>
    <property type="match status" value="1"/>
</dbReference>
<dbReference type="InterPro" id="IPR000834">
    <property type="entry name" value="Peptidase_M14"/>
</dbReference>
<comment type="caution">
    <text evidence="4">The sequence shown here is derived from an EMBL/GenBank/DDBJ whole genome shotgun (WGS) entry which is preliminary data.</text>
</comment>
<keyword evidence="5" id="KW-1185">Reference proteome</keyword>
<dbReference type="EMBL" id="BAABAV010000001">
    <property type="protein sequence ID" value="GAA4268984.1"/>
    <property type="molecule type" value="Genomic_DNA"/>
</dbReference>
<sequence>MNQLNFNFFHFLFCFLFIVLIGCSSAKKVSFETPVDTTDKSILAQSKKTYQLKDLNVYASNEFDGARLNGFEKLNDSTALVIINPENTPINNSAYYAFKTWAEKDRPFYFRFKYPKGYKHRYIPKLKIDNNWKIIDSSNFFKDDSIVTVKLKLSGNPILVAAQEIQSSKDVEKWFKELINGKQAFVKHEVYGKTPLGKHLSVLNINKGDPKGKDVIVLLTRQHPPEVTGYYAFQHFLETILSNTTLSKNFLNKYHILAFPIMNPDGVDLGHWRHNTGGVDTNRDWSVYNQPEIRQTVQYIQRELKKNKAKIVLGLDFHSTWHDVFYTNKIRKGTTLPNFIDDWFKGLESNIPSYKVNEAAGNSTKPVSKGWFLYGHNAVGITYEIGDATPKKDIKLIGKISAEQMMNILTKTND</sequence>
<evidence type="ECO:0000256" key="2">
    <source>
        <dbReference type="PROSITE-ProRule" id="PRU01379"/>
    </source>
</evidence>
<comment type="similarity">
    <text evidence="2">Belongs to the peptidase M14 family.</text>
</comment>
<feature type="domain" description="Peptidase M14" evidence="3">
    <location>
        <begin position="164"/>
        <end position="412"/>
    </location>
</feature>
<reference evidence="5" key="1">
    <citation type="journal article" date="2019" name="Int. J. Syst. Evol. Microbiol.">
        <title>The Global Catalogue of Microorganisms (GCM) 10K type strain sequencing project: providing services to taxonomists for standard genome sequencing and annotation.</title>
        <authorList>
            <consortium name="The Broad Institute Genomics Platform"/>
            <consortium name="The Broad Institute Genome Sequencing Center for Infectious Disease"/>
            <person name="Wu L."/>
            <person name="Ma J."/>
        </authorList>
    </citation>
    <scope>NUCLEOTIDE SEQUENCE [LARGE SCALE GENOMIC DNA]</scope>
    <source>
        <strain evidence="5">JCM 17452</strain>
    </source>
</reference>
<feature type="active site" description="Proton donor/acceptor" evidence="2">
    <location>
        <position position="384"/>
    </location>
</feature>
<evidence type="ECO:0000313" key="5">
    <source>
        <dbReference type="Proteomes" id="UP001500027"/>
    </source>
</evidence>
<keyword evidence="4" id="KW-0645">Protease</keyword>
<dbReference type="SMART" id="SM00631">
    <property type="entry name" value="Zn_pept"/>
    <property type="match status" value="1"/>
</dbReference>
<dbReference type="InterPro" id="IPR050821">
    <property type="entry name" value="Cytosolic_carboxypeptidase"/>
</dbReference>
<dbReference type="Pfam" id="PF00246">
    <property type="entry name" value="Peptidase_M14"/>
    <property type="match status" value="1"/>
</dbReference>
<dbReference type="PANTHER" id="PTHR12756">
    <property type="entry name" value="CYTOSOLIC CARBOXYPEPTIDASE"/>
    <property type="match status" value="1"/>
</dbReference>
<evidence type="ECO:0000313" key="4">
    <source>
        <dbReference type="EMBL" id="GAA4268984.1"/>
    </source>
</evidence>
<comment type="cofactor">
    <cofactor evidence="1">
        <name>Zn(2+)</name>
        <dbReference type="ChEBI" id="CHEBI:29105"/>
    </cofactor>
</comment>
<dbReference type="CDD" id="cd06237">
    <property type="entry name" value="M14_Nna1-like"/>
    <property type="match status" value="1"/>
</dbReference>
<proteinExistence type="inferred from homology"/>
<dbReference type="PROSITE" id="PS52035">
    <property type="entry name" value="PEPTIDASE_M14"/>
    <property type="match status" value="1"/>
</dbReference>
<keyword evidence="4" id="KW-0121">Carboxypeptidase</keyword>
<dbReference type="Gene3D" id="3.40.630.10">
    <property type="entry name" value="Zn peptidases"/>
    <property type="match status" value="1"/>
</dbReference>
<accession>A0ABP8E9Z2</accession>
<dbReference type="SUPFAM" id="SSF53187">
    <property type="entry name" value="Zn-dependent exopeptidases"/>
    <property type="match status" value="1"/>
</dbReference>
<dbReference type="RefSeq" id="WP_139001093.1">
    <property type="nucleotide sequence ID" value="NZ_BAABAV010000001.1"/>
</dbReference>
<evidence type="ECO:0000256" key="1">
    <source>
        <dbReference type="ARBA" id="ARBA00001947"/>
    </source>
</evidence>
<gene>
    <name evidence="4" type="ORF">GCM10022257_10850</name>
</gene>
<organism evidence="4 5">
    <name type="scientific">Hyunsoonleella aestuarii</name>
    <dbReference type="NCBI Taxonomy" id="912802"/>
    <lineage>
        <taxon>Bacteria</taxon>
        <taxon>Pseudomonadati</taxon>
        <taxon>Bacteroidota</taxon>
        <taxon>Flavobacteriia</taxon>
        <taxon>Flavobacteriales</taxon>
        <taxon>Flavobacteriaceae</taxon>
    </lineage>
</organism>
<evidence type="ECO:0000259" key="3">
    <source>
        <dbReference type="PROSITE" id="PS52035"/>
    </source>
</evidence>
<protein>
    <submittedName>
        <fullName evidence="4">M14-type cytosolic carboxypeptidase</fullName>
    </submittedName>
</protein>
<keyword evidence="4" id="KW-0378">Hydrolase</keyword>
<name>A0ABP8E9Z2_9FLAO</name>
<dbReference type="Proteomes" id="UP001500027">
    <property type="component" value="Unassembled WGS sequence"/>
</dbReference>
<dbReference type="GO" id="GO:0004180">
    <property type="term" value="F:carboxypeptidase activity"/>
    <property type="evidence" value="ECO:0007669"/>
    <property type="project" value="UniProtKB-KW"/>
</dbReference>